<evidence type="ECO:0000313" key="7">
    <source>
        <dbReference type="EMBL" id="KUY20168.1"/>
    </source>
</evidence>
<reference evidence="7 8" key="1">
    <citation type="submission" date="2015-11" db="EMBL/GenBank/DDBJ databases">
        <authorList>
            <person name="Nicholson A.C."/>
            <person name="Humrighouse B.W."/>
            <person name="Graziano J."/>
            <person name="Lasker B."/>
            <person name="Whitney A.M."/>
            <person name="Mcquiston J.R."/>
        </authorList>
    </citation>
    <scope>NUCLEOTIDE SEQUENCE [LARGE SCALE GENOMIC DNA]</scope>
    <source>
        <strain evidence="7 8">G4071</strain>
    </source>
</reference>
<dbReference type="InterPro" id="IPR050078">
    <property type="entry name" value="Ribosomal_L11_MeTrfase_PrmA"/>
</dbReference>
<comment type="similarity">
    <text evidence="1 6">Belongs to the methyltransferase superfamily. PrmA family.</text>
</comment>
<evidence type="ECO:0000256" key="4">
    <source>
        <dbReference type="ARBA" id="ARBA00022679"/>
    </source>
</evidence>
<keyword evidence="4 6" id="KW-0808">Transferase</keyword>
<feature type="binding site" evidence="6">
    <location>
        <position position="149"/>
    </location>
    <ligand>
        <name>S-adenosyl-L-methionine</name>
        <dbReference type="ChEBI" id="CHEBI:59789"/>
    </ligand>
</feature>
<comment type="subcellular location">
    <subcellularLocation>
        <location evidence="6">Cytoplasm</location>
    </subcellularLocation>
</comment>
<dbReference type="CDD" id="cd02440">
    <property type="entry name" value="AdoMet_MTases"/>
    <property type="match status" value="1"/>
</dbReference>
<dbReference type="PIRSF" id="PIRSF000401">
    <property type="entry name" value="RPL11_MTase"/>
    <property type="match status" value="1"/>
</dbReference>
<dbReference type="GO" id="GO:0005840">
    <property type="term" value="C:ribosome"/>
    <property type="evidence" value="ECO:0007669"/>
    <property type="project" value="UniProtKB-KW"/>
</dbReference>
<keyword evidence="7" id="KW-0687">Ribonucleoprotein</keyword>
<feature type="binding site" evidence="6">
    <location>
        <position position="128"/>
    </location>
    <ligand>
        <name>S-adenosyl-L-methionine</name>
        <dbReference type="ChEBI" id="CHEBI:59789"/>
    </ligand>
</feature>
<dbReference type="Gene3D" id="3.40.50.150">
    <property type="entry name" value="Vaccinia Virus protein VP39"/>
    <property type="match status" value="1"/>
</dbReference>
<dbReference type="GO" id="GO:0008276">
    <property type="term" value="F:protein methyltransferase activity"/>
    <property type="evidence" value="ECO:0007669"/>
    <property type="project" value="UniProtKB-UniRule"/>
</dbReference>
<dbReference type="RefSeq" id="WP_057267698.1">
    <property type="nucleotide sequence ID" value="NZ_CP140570.1"/>
</dbReference>
<accession>A0ABD4DPM6</accession>
<evidence type="ECO:0000256" key="2">
    <source>
        <dbReference type="ARBA" id="ARBA00022490"/>
    </source>
</evidence>
<comment type="caution">
    <text evidence="7">The sequence shown here is derived from an EMBL/GenBank/DDBJ whole genome shotgun (WGS) entry which is preliminary data.</text>
</comment>
<evidence type="ECO:0000256" key="3">
    <source>
        <dbReference type="ARBA" id="ARBA00022603"/>
    </source>
</evidence>
<keyword evidence="3 6" id="KW-0489">Methyltransferase</keyword>
<dbReference type="SUPFAM" id="SSF53335">
    <property type="entry name" value="S-adenosyl-L-methionine-dependent methyltransferases"/>
    <property type="match status" value="1"/>
</dbReference>
<sequence>MTQYLEFDFKIEPVEPWNEILMAELIEQGFDSFTENPDGILAYIQAELLNEEELKNQWLLNHDDVKISYTYKEMPNINWNEEWEKNFQPINVEDKVLIRAEFHESQGLEEEIIIQPKMSFGTGHHATTYLMIQQMMDMDFHGKKVLDMGCGTSVLAIYAKKKGASDVLGIDIDEWAVENSRENAERNNTPMRVELGTADNLGQEKFEIILANINRNILISDIPRYVEVLEPGGSLLLSGLCFFDVDDILQVCNEQNLQLQKKLQREEWVSLLLTK</sequence>
<dbReference type="EMBL" id="LNOI01000001">
    <property type="protein sequence ID" value="KUY20168.1"/>
    <property type="molecule type" value="Genomic_DNA"/>
</dbReference>
<dbReference type="PANTHER" id="PTHR43648:SF1">
    <property type="entry name" value="ELECTRON TRANSFER FLAVOPROTEIN BETA SUBUNIT LYSINE METHYLTRANSFERASE"/>
    <property type="match status" value="1"/>
</dbReference>
<feature type="binding site" evidence="6">
    <location>
        <position position="171"/>
    </location>
    <ligand>
        <name>S-adenosyl-L-methionine</name>
        <dbReference type="ChEBI" id="CHEBI:59789"/>
    </ligand>
</feature>
<gene>
    <name evidence="6" type="primary">prmA</name>
    <name evidence="7" type="ORF">ATB95_04405</name>
</gene>
<dbReference type="GO" id="GO:0032259">
    <property type="term" value="P:methylation"/>
    <property type="evidence" value="ECO:0007669"/>
    <property type="project" value="UniProtKB-KW"/>
</dbReference>
<evidence type="ECO:0000256" key="5">
    <source>
        <dbReference type="ARBA" id="ARBA00022691"/>
    </source>
</evidence>
<comment type="function">
    <text evidence="6">Methylates ribosomal protein L11.</text>
</comment>
<name>A0ABD4DPM6_ELIMR</name>
<dbReference type="PANTHER" id="PTHR43648">
    <property type="entry name" value="ELECTRON TRANSFER FLAVOPROTEIN BETA SUBUNIT LYSINE METHYLTRANSFERASE"/>
    <property type="match status" value="1"/>
</dbReference>
<dbReference type="HAMAP" id="MF_00735">
    <property type="entry name" value="Methyltr_PrmA"/>
    <property type="match status" value="1"/>
</dbReference>
<dbReference type="InterPro" id="IPR029063">
    <property type="entry name" value="SAM-dependent_MTases_sf"/>
</dbReference>
<proteinExistence type="inferred from homology"/>
<dbReference type="InterPro" id="IPR004498">
    <property type="entry name" value="Ribosomal_PrmA_MeTrfase"/>
</dbReference>
<protein>
    <recommendedName>
        <fullName evidence="6">Ribosomal protein L11 methyltransferase</fullName>
        <shortName evidence="6">L11 Mtase</shortName>
        <ecNumber evidence="6">2.1.1.-</ecNumber>
    </recommendedName>
</protein>
<keyword evidence="2 6" id="KW-0963">Cytoplasm</keyword>
<dbReference type="Proteomes" id="UP000064412">
    <property type="component" value="Unassembled WGS sequence"/>
</dbReference>
<keyword evidence="5 6" id="KW-0949">S-adenosyl-L-methionine</keyword>
<evidence type="ECO:0000256" key="1">
    <source>
        <dbReference type="ARBA" id="ARBA00009741"/>
    </source>
</evidence>
<dbReference type="EC" id="2.1.1.-" evidence="6"/>
<evidence type="ECO:0000256" key="6">
    <source>
        <dbReference type="HAMAP-Rule" id="MF_00735"/>
    </source>
</evidence>
<dbReference type="GO" id="GO:0005737">
    <property type="term" value="C:cytoplasm"/>
    <property type="evidence" value="ECO:0007669"/>
    <property type="project" value="UniProtKB-SubCell"/>
</dbReference>
<comment type="catalytic activity">
    <reaction evidence="6">
        <text>L-lysyl-[protein] + 3 S-adenosyl-L-methionine = N(6),N(6),N(6)-trimethyl-L-lysyl-[protein] + 3 S-adenosyl-L-homocysteine + 3 H(+)</text>
        <dbReference type="Rhea" id="RHEA:54192"/>
        <dbReference type="Rhea" id="RHEA-COMP:9752"/>
        <dbReference type="Rhea" id="RHEA-COMP:13826"/>
        <dbReference type="ChEBI" id="CHEBI:15378"/>
        <dbReference type="ChEBI" id="CHEBI:29969"/>
        <dbReference type="ChEBI" id="CHEBI:57856"/>
        <dbReference type="ChEBI" id="CHEBI:59789"/>
        <dbReference type="ChEBI" id="CHEBI:61961"/>
    </reaction>
</comment>
<dbReference type="NCBIfam" id="NF001785">
    <property type="entry name" value="PRK00517.2-2"/>
    <property type="match status" value="1"/>
</dbReference>
<dbReference type="AlphaFoldDB" id="A0ABD4DPM6"/>
<keyword evidence="7" id="KW-0689">Ribosomal protein</keyword>
<organism evidence="7 8">
    <name type="scientific">Elizabethkingia miricola</name>
    <name type="common">Chryseobacterium miricola</name>
    <dbReference type="NCBI Taxonomy" id="172045"/>
    <lineage>
        <taxon>Bacteria</taxon>
        <taxon>Pseudomonadati</taxon>
        <taxon>Bacteroidota</taxon>
        <taxon>Flavobacteriia</taxon>
        <taxon>Flavobacteriales</taxon>
        <taxon>Weeksellaceae</taxon>
        <taxon>Elizabethkingia</taxon>
    </lineage>
</organism>
<evidence type="ECO:0000313" key="8">
    <source>
        <dbReference type="Proteomes" id="UP000064412"/>
    </source>
</evidence>
<dbReference type="Pfam" id="PF06325">
    <property type="entry name" value="PrmA"/>
    <property type="match status" value="1"/>
</dbReference>
<feature type="binding site" evidence="6">
    <location>
        <position position="212"/>
    </location>
    <ligand>
        <name>S-adenosyl-L-methionine</name>
        <dbReference type="ChEBI" id="CHEBI:59789"/>
    </ligand>
</feature>